<dbReference type="PANTHER" id="PTHR34153">
    <property type="entry name" value="SI:CH211-262H13.3-RELATED-RELATED"/>
    <property type="match status" value="1"/>
</dbReference>
<reference evidence="2 3" key="1">
    <citation type="journal article" date="2018" name="Elife">
        <title>Firefly genomes illuminate parallel origins of bioluminescence in beetles.</title>
        <authorList>
            <person name="Fallon T.R."/>
            <person name="Lower S.E."/>
            <person name="Chang C.H."/>
            <person name="Bessho-Uehara M."/>
            <person name="Martin G.J."/>
            <person name="Bewick A.J."/>
            <person name="Behringer M."/>
            <person name="Debat H.J."/>
            <person name="Wong I."/>
            <person name="Day J.C."/>
            <person name="Suvorov A."/>
            <person name="Silva C.J."/>
            <person name="Stanger-Hall K.F."/>
            <person name="Hall D.W."/>
            <person name="Schmitz R.J."/>
            <person name="Nelson D.R."/>
            <person name="Lewis S.M."/>
            <person name="Shigenobu S."/>
            <person name="Bybee S.M."/>
            <person name="Larracuente A.M."/>
            <person name="Oba Y."/>
            <person name="Weng J.K."/>
        </authorList>
    </citation>
    <scope>NUCLEOTIDE SEQUENCE [LARGE SCALE GENOMIC DNA]</scope>
    <source>
        <strain evidence="2">1611_PpyrPB1</strain>
        <tissue evidence="2">Whole body</tissue>
    </source>
</reference>
<protein>
    <recommendedName>
        <fullName evidence="4">DUF4806 domain-containing protein</fullName>
    </recommendedName>
</protein>
<accession>A0A5N4B0I0</accession>
<evidence type="ECO:0000313" key="2">
    <source>
        <dbReference type="EMBL" id="KAB0803102.1"/>
    </source>
</evidence>
<sequence length="335" mass="37892">MASPNNTWTVVCFTNDETVEAVPTKWLSGDQCLWPVVTRDKLNTYIRKCEFNSCWPSHTVRTFRNATYDNYSVARSKANKAENTSDLNTDCDDGPLSGKRKRKKKVISSSSDDSSDTESMNEKRANKGKMPSPPAWTDDEHRTHKDSHQLAEPEACIDELEEQVVVVPPVIESLPSTSIAPSQQENEINNITPRKPIDSIKENIRRADRTKCCCNPALLYNIQALLIEINNKLNSVPRKAEENEENIIRKSGISFPMETIQEFDKFEKFFSARENYLALVGFFSSIGGANLYEFVRRCLAPLLWDGLSEQFSFFGKKGNLSFGDKNLAKIVNTLC</sequence>
<keyword evidence="3" id="KW-1185">Reference proteome</keyword>
<feature type="compositionally biased region" description="Basic and acidic residues" evidence="1">
    <location>
        <begin position="138"/>
        <end position="150"/>
    </location>
</feature>
<evidence type="ECO:0008006" key="4">
    <source>
        <dbReference type="Google" id="ProtNLM"/>
    </source>
</evidence>
<evidence type="ECO:0000313" key="3">
    <source>
        <dbReference type="Proteomes" id="UP000327044"/>
    </source>
</evidence>
<dbReference type="InParanoid" id="A0A5N4B0I0"/>
<dbReference type="AlphaFoldDB" id="A0A5N4B0I0"/>
<feature type="region of interest" description="Disordered" evidence="1">
    <location>
        <begin position="77"/>
        <end position="150"/>
    </location>
</feature>
<dbReference type="EMBL" id="VVIM01000001">
    <property type="protein sequence ID" value="KAB0803102.1"/>
    <property type="molecule type" value="Genomic_DNA"/>
</dbReference>
<proteinExistence type="predicted"/>
<name>A0A5N4B0I0_PHOPY</name>
<evidence type="ECO:0000256" key="1">
    <source>
        <dbReference type="SAM" id="MobiDB-lite"/>
    </source>
</evidence>
<organism evidence="2 3">
    <name type="scientific">Photinus pyralis</name>
    <name type="common">Common eastern firefly</name>
    <name type="synonym">Lampyris pyralis</name>
    <dbReference type="NCBI Taxonomy" id="7054"/>
    <lineage>
        <taxon>Eukaryota</taxon>
        <taxon>Metazoa</taxon>
        <taxon>Ecdysozoa</taxon>
        <taxon>Arthropoda</taxon>
        <taxon>Hexapoda</taxon>
        <taxon>Insecta</taxon>
        <taxon>Pterygota</taxon>
        <taxon>Neoptera</taxon>
        <taxon>Endopterygota</taxon>
        <taxon>Coleoptera</taxon>
        <taxon>Polyphaga</taxon>
        <taxon>Elateriformia</taxon>
        <taxon>Elateroidea</taxon>
        <taxon>Lampyridae</taxon>
        <taxon>Lampyrinae</taxon>
        <taxon>Photinus</taxon>
    </lineage>
</organism>
<comment type="caution">
    <text evidence="2">The sequence shown here is derived from an EMBL/GenBank/DDBJ whole genome shotgun (WGS) entry which is preliminary data.</text>
</comment>
<dbReference type="Proteomes" id="UP000327044">
    <property type="component" value="Unassembled WGS sequence"/>
</dbReference>
<gene>
    <name evidence="2" type="ORF">PPYR_00072</name>
</gene>
<dbReference type="PANTHER" id="PTHR34153:SF2">
    <property type="entry name" value="SI:CH211-262H13.3-RELATED"/>
    <property type="match status" value="1"/>
</dbReference>